<dbReference type="NCBIfam" id="TIGR00154">
    <property type="entry name" value="ispE"/>
    <property type="match status" value="1"/>
</dbReference>
<evidence type="ECO:0000256" key="2">
    <source>
        <dbReference type="ARBA" id="ARBA00012052"/>
    </source>
</evidence>
<dbReference type="Gene3D" id="3.30.230.10">
    <property type="match status" value="1"/>
</dbReference>
<organism evidence="12 13">
    <name type="scientific">candidate division WOR-3 bacterium</name>
    <dbReference type="NCBI Taxonomy" id="2052148"/>
    <lineage>
        <taxon>Bacteria</taxon>
        <taxon>Bacteria division WOR-3</taxon>
    </lineage>
</organism>
<dbReference type="Pfam" id="PF00288">
    <property type="entry name" value="GHMP_kinases_N"/>
    <property type="match status" value="1"/>
</dbReference>
<dbReference type="GO" id="GO:0019288">
    <property type="term" value="P:isopentenyl diphosphate biosynthetic process, methylerythritol 4-phosphate pathway"/>
    <property type="evidence" value="ECO:0007669"/>
    <property type="project" value="UniProtKB-UniRule"/>
</dbReference>
<comment type="similarity">
    <text evidence="1 9">Belongs to the GHMP kinase family. IspE subfamily.</text>
</comment>
<protein>
    <recommendedName>
        <fullName evidence="3 9">4-diphosphocytidyl-2-C-methyl-D-erythritol kinase</fullName>
        <shortName evidence="9">CMK</shortName>
        <ecNumber evidence="2 9">2.7.1.148</ecNumber>
    </recommendedName>
    <alternativeName>
        <fullName evidence="8 9">4-(cytidine-5'-diphospho)-2-C-methyl-D-erythritol kinase</fullName>
    </alternativeName>
</protein>
<comment type="catalytic activity">
    <reaction evidence="9">
        <text>4-CDP-2-C-methyl-D-erythritol + ATP = 4-CDP-2-C-methyl-D-erythritol 2-phosphate + ADP + H(+)</text>
        <dbReference type="Rhea" id="RHEA:18437"/>
        <dbReference type="ChEBI" id="CHEBI:15378"/>
        <dbReference type="ChEBI" id="CHEBI:30616"/>
        <dbReference type="ChEBI" id="CHEBI:57823"/>
        <dbReference type="ChEBI" id="CHEBI:57919"/>
        <dbReference type="ChEBI" id="CHEBI:456216"/>
        <dbReference type="EC" id="2.7.1.148"/>
    </reaction>
</comment>
<comment type="caution">
    <text evidence="12">The sequence shown here is derived from an EMBL/GenBank/DDBJ whole genome shotgun (WGS) entry which is preliminary data.</text>
</comment>
<gene>
    <name evidence="9 12" type="primary">ispE</name>
    <name evidence="12" type="ORF">GF359_00100</name>
</gene>
<evidence type="ECO:0000313" key="13">
    <source>
        <dbReference type="Proteomes" id="UP000630660"/>
    </source>
</evidence>
<dbReference type="SUPFAM" id="SSF55060">
    <property type="entry name" value="GHMP Kinase, C-terminal domain"/>
    <property type="match status" value="1"/>
</dbReference>
<reference evidence="12" key="1">
    <citation type="submission" date="2019-11" db="EMBL/GenBank/DDBJ databases">
        <title>Microbial mats filling the niche in hypersaline microbial mats.</title>
        <authorList>
            <person name="Wong H.L."/>
            <person name="Macleod F.I."/>
            <person name="White R.A. III"/>
            <person name="Burns B.P."/>
        </authorList>
    </citation>
    <scope>NUCLEOTIDE SEQUENCE</scope>
    <source>
        <strain evidence="12">Bin_327</strain>
    </source>
</reference>
<keyword evidence="9" id="KW-0414">Isoprene biosynthesis</keyword>
<evidence type="ECO:0000256" key="4">
    <source>
        <dbReference type="ARBA" id="ARBA00022679"/>
    </source>
</evidence>
<dbReference type="Pfam" id="PF08544">
    <property type="entry name" value="GHMP_kinases_C"/>
    <property type="match status" value="1"/>
</dbReference>
<evidence type="ECO:0000256" key="9">
    <source>
        <dbReference type="HAMAP-Rule" id="MF_00061"/>
    </source>
</evidence>
<dbReference type="Proteomes" id="UP000630660">
    <property type="component" value="Unassembled WGS sequence"/>
</dbReference>
<feature type="domain" description="GHMP kinase C-terminal" evidence="11">
    <location>
        <begin position="194"/>
        <end position="256"/>
    </location>
</feature>
<comment type="pathway">
    <text evidence="9">Isoprenoid biosynthesis; isopentenyl diphosphate biosynthesis via DXP pathway; isopentenyl diphosphate from 1-deoxy-D-xylulose 5-phosphate: step 3/6.</text>
</comment>
<evidence type="ECO:0000313" key="12">
    <source>
        <dbReference type="EMBL" id="MBD3363595.1"/>
    </source>
</evidence>
<comment type="function">
    <text evidence="9">Catalyzes the phosphorylation of the position 2 hydroxy group of 4-diphosphocytidyl-2C-methyl-D-erythritol.</text>
</comment>
<dbReference type="SUPFAM" id="SSF54211">
    <property type="entry name" value="Ribosomal protein S5 domain 2-like"/>
    <property type="match status" value="1"/>
</dbReference>
<dbReference type="HAMAP" id="MF_00061">
    <property type="entry name" value="IspE"/>
    <property type="match status" value="1"/>
</dbReference>
<dbReference type="InterPro" id="IPR020568">
    <property type="entry name" value="Ribosomal_Su5_D2-typ_SF"/>
</dbReference>
<evidence type="ECO:0000259" key="10">
    <source>
        <dbReference type="Pfam" id="PF00288"/>
    </source>
</evidence>
<dbReference type="AlphaFoldDB" id="A0A9D5K8J4"/>
<dbReference type="GO" id="GO:0005524">
    <property type="term" value="F:ATP binding"/>
    <property type="evidence" value="ECO:0007669"/>
    <property type="project" value="UniProtKB-UniRule"/>
</dbReference>
<feature type="active site" evidence="9">
    <location>
        <position position="9"/>
    </location>
</feature>
<keyword evidence="7 9" id="KW-0067">ATP-binding</keyword>
<evidence type="ECO:0000256" key="1">
    <source>
        <dbReference type="ARBA" id="ARBA00009684"/>
    </source>
</evidence>
<feature type="domain" description="GHMP kinase N-terminal" evidence="10">
    <location>
        <begin position="64"/>
        <end position="139"/>
    </location>
</feature>
<dbReference type="PANTHER" id="PTHR43527">
    <property type="entry name" value="4-DIPHOSPHOCYTIDYL-2-C-METHYL-D-ERYTHRITOL KINASE, CHLOROPLASTIC"/>
    <property type="match status" value="1"/>
</dbReference>
<evidence type="ECO:0000256" key="6">
    <source>
        <dbReference type="ARBA" id="ARBA00022777"/>
    </source>
</evidence>
<proteinExistence type="inferred from homology"/>
<sequence length="282" mass="31425">MIILKTPAKVNIGLWVERRRKDGYHDLRSLFFPVSLFDTLRIEKIPEGIELACEAPYVPKNDKNLVWKAAYLFFTYTGIRSGVKVELGKEIPVGNGLGGGSSDAAATLLGMDKLFQTSLSADELFSLSLELGMDCPFFLDPRPSLVTGRGEELKPVDIPSFDLAVYSPEFNVPTPWAYRHLRRLTKGGNPCKLLAKALSERSYQEAGRWLYNSFEEVVYKRYPILEDMAAWFLSQGAAFSGLSGSGAALFAFLQRESGDIDLPESAHGRLYKVRTLKSWGVV</sequence>
<keyword evidence="6 9" id="KW-0418">Kinase</keyword>
<name>A0A9D5K8J4_UNCW3</name>
<evidence type="ECO:0000256" key="3">
    <source>
        <dbReference type="ARBA" id="ARBA00017473"/>
    </source>
</evidence>
<dbReference type="EMBL" id="WJKJ01000003">
    <property type="protein sequence ID" value="MBD3363595.1"/>
    <property type="molecule type" value="Genomic_DNA"/>
</dbReference>
<dbReference type="GO" id="GO:0050515">
    <property type="term" value="F:4-(cytidine 5'-diphospho)-2-C-methyl-D-erythritol kinase activity"/>
    <property type="evidence" value="ECO:0007669"/>
    <property type="project" value="UniProtKB-UniRule"/>
</dbReference>
<keyword evidence="5 9" id="KW-0547">Nucleotide-binding</keyword>
<dbReference type="InterPro" id="IPR014721">
    <property type="entry name" value="Ribsml_uS5_D2-typ_fold_subgr"/>
</dbReference>
<evidence type="ECO:0000256" key="7">
    <source>
        <dbReference type="ARBA" id="ARBA00022840"/>
    </source>
</evidence>
<dbReference type="InterPro" id="IPR006204">
    <property type="entry name" value="GHMP_kinase_N_dom"/>
</dbReference>
<dbReference type="InterPro" id="IPR013750">
    <property type="entry name" value="GHMP_kinase_C_dom"/>
</dbReference>
<dbReference type="PIRSF" id="PIRSF010376">
    <property type="entry name" value="IspE"/>
    <property type="match status" value="1"/>
</dbReference>
<evidence type="ECO:0000256" key="8">
    <source>
        <dbReference type="ARBA" id="ARBA00032554"/>
    </source>
</evidence>
<comment type="caution">
    <text evidence="9">Lacks conserved residue(s) required for the propagation of feature annotation.</text>
</comment>
<dbReference type="Gene3D" id="3.30.70.890">
    <property type="entry name" value="GHMP kinase, C-terminal domain"/>
    <property type="match status" value="1"/>
</dbReference>
<dbReference type="InterPro" id="IPR004424">
    <property type="entry name" value="IspE"/>
</dbReference>
<feature type="active site" evidence="9">
    <location>
        <position position="134"/>
    </location>
</feature>
<evidence type="ECO:0000256" key="5">
    <source>
        <dbReference type="ARBA" id="ARBA00022741"/>
    </source>
</evidence>
<evidence type="ECO:0000259" key="11">
    <source>
        <dbReference type="Pfam" id="PF08544"/>
    </source>
</evidence>
<accession>A0A9D5K8J4</accession>
<dbReference type="PANTHER" id="PTHR43527:SF2">
    <property type="entry name" value="4-DIPHOSPHOCYTIDYL-2-C-METHYL-D-ERYTHRITOL KINASE, CHLOROPLASTIC"/>
    <property type="match status" value="1"/>
</dbReference>
<keyword evidence="4 9" id="KW-0808">Transferase</keyword>
<dbReference type="InterPro" id="IPR036554">
    <property type="entry name" value="GHMP_kinase_C_sf"/>
</dbReference>
<dbReference type="GO" id="GO:0016114">
    <property type="term" value="P:terpenoid biosynthetic process"/>
    <property type="evidence" value="ECO:0007669"/>
    <property type="project" value="UniProtKB-UniRule"/>
</dbReference>
<dbReference type="EC" id="2.7.1.148" evidence="2 9"/>